<evidence type="ECO:0008006" key="4">
    <source>
        <dbReference type="Google" id="ProtNLM"/>
    </source>
</evidence>
<dbReference type="EMBL" id="BAAAYN010000001">
    <property type="protein sequence ID" value="GAA3381941.1"/>
    <property type="molecule type" value="Genomic_DNA"/>
</dbReference>
<organism evidence="2 3">
    <name type="scientific">Cryptosporangium minutisporangium</name>
    <dbReference type="NCBI Taxonomy" id="113569"/>
    <lineage>
        <taxon>Bacteria</taxon>
        <taxon>Bacillati</taxon>
        <taxon>Actinomycetota</taxon>
        <taxon>Actinomycetes</taxon>
        <taxon>Cryptosporangiales</taxon>
        <taxon>Cryptosporangiaceae</taxon>
        <taxon>Cryptosporangium</taxon>
    </lineage>
</organism>
<name>A0ABP6SQA2_9ACTN</name>
<keyword evidence="1" id="KW-0472">Membrane</keyword>
<keyword evidence="1" id="KW-0812">Transmembrane</keyword>
<evidence type="ECO:0000313" key="2">
    <source>
        <dbReference type="EMBL" id="GAA3381941.1"/>
    </source>
</evidence>
<keyword evidence="3" id="KW-1185">Reference proteome</keyword>
<proteinExistence type="predicted"/>
<reference evidence="3" key="1">
    <citation type="journal article" date="2019" name="Int. J. Syst. Evol. Microbiol.">
        <title>The Global Catalogue of Microorganisms (GCM) 10K type strain sequencing project: providing services to taxonomists for standard genome sequencing and annotation.</title>
        <authorList>
            <consortium name="The Broad Institute Genomics Platform"/>
            <consortium name="The Broad Institute Genome Sequencing Center for Infectious Disease"/>
            <person name="Wu L."/>
            <person name="Ma J."/>
        </authorList>
    </citation>
    <scope>NUCLEOTIDE SEQUENCE [LARGE SCALE GENOMIC DNA]</scope>
    <source>
        <strain evidence="3">JCM 9458</strain>
    </source>
</reference>
<feature type="transmembrane region" description="Helical" evidence="1">
    <location>
        <begin position="14"/>
        <end position="38"/>
    </location>
</feature>
<accession>A0ABP6SQA2</accession>
<dbReference type="RefSeq" id="WP_345725969.1">
    <property type="nucleotide sequence ID" value="NZ_BAAAYN010000001.1"/>
</dbReference>
<protein>
    <recommendedName>
        <fullName evidence="4">DUF4352 domain-containing protein</fullName>
    </recommendedName>
</protein>
<gene>
    <name evidence="2" type="ORF">GCM10020369_01860</name>
</gene>
<evidence type="ECO:0000313" key="3">
    <source>
        <dbReference type="Proteomes" id="UP001501676"/>
    </source>
</evidence>
<keyword evidence="1" id="KW-1133">Transmembrane helix</keyword>
<comment type="caution">
    <text evidence="2">The sequence shown here is derived from an EMBL/GenBank/DDBJ whole genome shotgun (WGS) entry which is preliminary data.</text>
</comment>
<dbReference type="Proteomes" id="UP001501676">
    <property type="component" value="Unassembled WGS sequence"/>
</dbReference>
<sequence>MISTRIDYGDLPTWVSAVGGLTSLIFAAVAAVAAWRILRTEQQRDDRASEAERRAQAGTVAAWLPDAADREGYDAGPIRVNVRNGSSLPIYRVLISVVVRSDGQSFREIAHSGGPDRTYRELAAPGDNEFLLDVPAARSRRRVALEFRDASGRDWKRDHDGSLIELGGFS</sequence>
<evidence type="ECO:0000256" key="1">
    <source>
        <dbReference type="SAM" id="Phobius"/>
    </source>
</evidence>